<reference evidence="2" key="2">
    <citation type="submission" date="2021-08" db="EMBL/GenBank/DDBJ databases">
        <authorList>
            <person name="Eriksson T."/>
        </authorList>
    </citation>
    <scope>NUCLEOTIDE SEQUENCE</scope>
    <source>
        <strain evidence="2">Stoneville</strain>
        <tissue evidence="2">Whole head</tissue>
    </source>
</reference>
<reference evidence="2" key="1">
    <citation type="journal article" date="2020" name="J Insects Food Feed">
        <title>The yellow mealworm (Tenebrio molitor) genome: a resource for the emerging insects as food and feed industry.</title>
        <authorList>
            <person name="Eriksson T."/>
            <person name="Andere A."/>
            <person name="Kelstrup H."/>
            <person name="Emery V."/>
            <person name="Picard C."/>
        </authorList>
    </citation>
    <scope>NUCLEOTIDE SEQUENCE</scope>
    <source>
        <strain evidence="2">Stoneville</strain>
        <tissue evidence="2">Whole head</tissue>
    </source>
</reference>
<feature type="compositionally biased region" description="Basic and acidic residues" evidence="1">
    <location>
        <begin position="1"/>
        <end position="14"/>
    </location>
</feature>
<dbReference type="AlphaFoldDB" id="A0A8J6HTR5"/>
<name>A0A8J6HTR5_TENMO</name>
<dbReference type="EMBL" id="JABDTM020014454">
    <property type="protein sequence ID" value="KAH0819468.1"/>
    <property type="molecule type" value="Genomic_DNA"/>
</dbReference>
<accession>A0A8J6HTR5</accession>
<protein>
    <submittedName>
        <fullName evidence="2">Uncharacterized protein</fullName>
    </submittedName>
</protein>
<evidence type="ECO:0000313" key="3">
    <source>
        <dbReference type="Proteomes" id="UP000719412"/>
    </source>
</evidence>
<feature type="region of interest" description="Disordered" evidence="1">
    <location>
        <begin position="1"/>
        <end position="60"/>
    </location>
</feature>
<gene>
    <name evidence="2" type="ORF">GEV33_003323</name>
</gene>
<evidence type="ECO:0000256" key="1">
    <source>
        <dbReference type="SAM" id="MobiDB-lite"/>
    </source>
</evidence>
<proteinExistence type="predicted"/>
<evidence type="ECO:0000313" key="2">
    <source>
        <dbReference type="EMBL" id="KAH0819468.1"/>
    </source>
</evidence>
<dbReference type="Proteomes" id="UP000719412">
    <property type="component" value="Unassembled WGS sequence"/>
</dbReference>
<sequence>MYLEPQESRVENPGDRQPSQQTYYPSFSPFQNPPLGHSRPFFFQQEGAYSQRPHGGYQHQQLSYDSPRFAGYKDTGYRSAANAETRGLLGSGNFGVIRGGTFYDKDAEASNYDRDYSPYFRNGHGRPSYHNGVPNPRPYQHEQFENFRDFADINTPSNTAYSEYVVVYVNKNATKHKEEDLKLKKRPKNIIESLALLDVETTTTEVPQKKLSKSKAKLAKLLPEKKYKLKKSRKEIKASRELHEPLLALS</sequence>
<keyword evidence="3" id="KW-1185">Reference proteome</keyword>
<comment type="caution">
    <text evidence="2">The sequence shown here is derived from an EMBL/GenBank/DDBJ whole genome shotgun (WGS) entry which is preliminary data.</text>
</comment>
<organism evidence="2 3">
    <name type="scientific">Tenebrio molitor</name>
    <name type="common">Yellow mealworm beetle</name>
    <dbReference type="NCBI Taxonomy" id="7067"/>
    <lineage>
        <taxon>Eukaryota</taxon>
        <taxon>Metazoa</taxon>
        <taxon>Ecdysozoa</taxon>
        <taxon>Arthropoda</taxon>
        <taxon>Hexapoda</taxon>
        <taxon>Insecta</taxon>
        <taxon>Pterygota</taxon>
        <taxon>Neoptera</taxon>
        <taxon>Endopterygota</taxon>
        <taxon>Coleoptera</taxon>
        <taxon>Polyphaga</taxon>
        <taxon>Cucujiformia</taxon>
        <taxon>Tenebrionidae</taxon>
        <taxon>Tenebrio</taxon>
    </lineage>
</organism>
<feature type="compositionally biased region" description="Polar residues" evidence="1">
    <location>
        <begin position="17"/>
        <end position="30"/>
    </location>
</feature>